<dbReference type="CDD" id="cd01949">
    <property type="entry name" value="GGDEF"/>
    <property type="match status" value="1"/>
</dbReference>
<protein>
    <submittedName>
        <fullName evidence="3">GGDEF domain-containing protein</fullName>
        <ecNumber evidence="3">2.7.7.65</ecNumber>
    </submittedName>
</protein>
<evidence type="ECO:0000313" key="4">
    <source>
        <dbReference type="Proteomes" id="UP001185899"/>
    </source>
</evidence>
<keyword evidence="3" id="KW-0548">Nucleotidyltransferase</keyword>
<keyword evidence="1" id="KW-1133">Transmembrane helix</keyword>
<keyword evidence="1" id="KW-0812">Transmembrane</keyword>
<dbReference type="InterPro" id="IPR029787">
    <property type="entry name" value="Nucleotide_cyclase"/>
</dbReference>
<dbReference type="Gene3D" id="3.30.70.270">
    <property type="match status" value="1"/>
</dbReference>
<evidence type="ECO:0000259" key="2">
    <source>
        <dbReference type="PROSITE" id="PS50887"/>
    </source>
</evidence>
<evidence type="ECO:0000256" key="1">
    <source>
        <dbReference type="SAM" id="Phobius"/>
    </source>
</evidence>
<dbReference type="NCBIfam" id="TIGR00254">
    <property type="entry name" value="GGDEF"/>
    <property type="match status" value="1"/>
</dbReference>
<accession>A0ABU4B164</accession>
<dbReference type="InterPro" id="IPR050469">
    <property type="entry name" value="Diguanylate_Cyclase"/>
</dbReference>
<feature type="transmembrane region" description="Helical" evidence="1">
    <location>
        <begin position="68"/>
        <end position="85"/>
    </location>
</feature>
<keyword evidence="4" id="KW-1185">Reference proteome</keyword>
<dbReference type="PANTHER" id="PTHR45138">
    <property type="entry name" value="REGULATORY COMPONENTS OF SENSORY TRANSDUCTION SYSTEM"/>
    <property type="match status" value="1"/>
</dbReference>
<comment type="caution">
    <text evidence="3">The sequence shown here is derived from an EMBL/GenBank/DDBJ whole genome shotgun (WGS) entry which is preliminary data.</text>
</comment>
<keyword evidence="3" id="KW-0808">Transferase</keyword>
<keyword evidence="1" id="KW-0472">Membrane</keyword>
<dbReference type="Pfam" id="PF00990">
    <property type="entry name" value="GGDEF"/>
    <property type="match status" value="1"/>
</dbReference>
<dbReference type="PANTHER" id="PTHR45138:SF9">
    <property type="entry name" value="DIGUANYLATE CYCLASE DGCM-RELATED"/>
    <property type="match status" value="1"/>
</dbReference>
<name>A0ABU4B164_9NOCA</name>
<feature type="transmembrane region" description="Helical" evidence="1">
    <location>
        <begin position="118"/>
        <end position="137"/>
    </location>
</feature>
<dbReference type="GO" id="GO:0052621">
    <property type="term" value="F:diguanylate cyclase activity"/>
    <property type="evidence" value="ECO:0007669"/>
    <property type="project" value="UniProtKB-EC"/>
</dbReference>
<dbReference type="InterPro" id="IPR000160">
    <property type="entry name" value="GGDEF_dom"/>
</dbReference>
<dbReference type="InterPro" id="IPR043128">
    <property type="entry name" value="Rev_trsase/Diguanyl_cyclase"/>
</dbReference>
<feature type="domain" description="GGDEF" evidence="2">
    <location>
        <begin position="198"/>
        <end position="320"/>
    </location>
</feature>
<reference evidence="3 4" key="1">
    <citation type="submission" date="2023-10" db="EMBL/GenBank/DDBJ databases">
        <title>Development of a sustainable strategy for remediation of hydrocarbon-contaminated territories based on the waste exchange concept.</title>
        <authorList>
            <person name="Krivoruchko A."/>
        </authorList>
    </citation>
    <scope>NUCLEOTIDE SEQUENCE [LARGE SCALE GENOMIC DNA]</scope>
    <source>
        <strain evidence="3 4">IEGM 1322</strain>
    </source>
</reference>
<gene>
    <name evidence="3" type="ORF">R3P95_16880</name>
</gene>
<dbReference type="PROSITE" id="PS50887">
    <property type="entry name" value="GGDEF"/>
    <property type="match status" value="1"/>
</dbReference>
<feature type="transmembrane region" description="Helical" evidence="1">
    <location>
        <begin position="143"/>
        <end position="161"/>
    </location>
</feature>
<dbReference type="SMART" id="SM00267">
    <property type="entry name" value="GGDEF"/>
    <property type="match status" value="1"/>
</dbReference>
<feature type="transmembrane region" description="Helical" evidence="1">
    <location>
        <begin position="91"/>
        <end position="111"/>
    </location>
</feature>
<dbReference type="EC" id="2.7.7.65" evidence="3"/>
<proteinExistence type="predicted"/>
<dbReference type="EMBL" id="JAWLKE010000006">
    <property type="protein sequence ID" value="MDV6232229.1"/>
    <property type="molecule type" value="Genomic_DNA"/>
</dbReference>
<sequence>MKTRLWTNPPFANVTSLASAVVAVSGVLDAVTSDPGALGRWWTWLWTAVAVVVVLIPAAMGARFPRSIALLGCLLFIGVTSVQMGTSTQGIVAVNNLVFYPLLACYLGWFFRRLVARSVAGVAIAASGIGVALSPSGSLTVTWLNLMLASLFCLESASYLYRRLQRQVETDSLTGAVNRIGFERNGSQYLRWAEKSGAPLALVMIDLDRFKRVNDEYGHHAGDRVLARFVTEVRRGLRASDVVARIGGDEFALVLPGIDEQSAHSLVGRLQQLTTSAWSSGCAVSSRGDTMDSLLARADARLLDAKRLTHSTERDRSDRA</sequence>
<dbReference type="RefSeq" id="WP_187298384.1">
    <property type="nucleotide sequence ID" value="NZ_JAWLKE010000006.1"/>
</dbReference>
<dbReference type="SUPFAM" id="SSF55073">
    <property type="entry name" value="Nucleotide cyclase"/>
    <property type="match status" value="1"/>
</dbReference>
<feature type="transmembrane region" description="Helical" evidence="1">
    <location>
        <begin position="43"/>
        <end position="61"/>
    </location>
</feature>
<evidence type="ECO:0000313" key="3">
    <source>
        <dbReference type="EMBL" id="MDV6232229.1"/>
    </source>
</evidence>
<organism evidence="3 4">
    <name type="scientific">Rhodococcus cercidiphylli</name>
    <dbReference type="NCBI Taxonomy" id="489916"/>
    <lineage>
        <taxon>Bacteria</taxon>
        <taxon>Bacillati</taxon>
        <taxon>Actinomycetota</taxon>
        <taxon>Actinomycetes</taxon>
        <taxon>Mycobacteriales</taxon>
        <taxon>Nocardiaceae</taxon>
        <taxon>Rhodococcus</taxon>
    </lineage>
</organism>
<dbReference type="Proteomes" id="UP001185899">
    <property type="component" value="Unassembled WGS sequence"/>
</dbReference>